<dbReference type="CDD" id="cd04496">
    <property type="entry name" value="SSB_OBF"/>
    <property type="match status" value="1"/>
</dbReference>
<evidence type="ECO:0000256" key="2">
    <source>
        <dbReference type="PROSITE-ProRule" id="PRU00252"/>
    </source>
</evidence>
<dbReference type="EMBL" id="CP066065">
    <property type="protein sequence ID" value="QQC44293.1"/>
    <property type="molecule type" value="Genomic_DNA"/>
</dbReference>
<keyword evidence="5" id="KW-1185">Reference proteome</keyword>
<accession>A0AAP9Y7J9</accession>
<dbReference type="RefSeq" id="WP_074632661.1">
    <property type="nucleotide sequence ID" value="NZ_CP066065.1"/>
</dbReference>
<keyword evidence="1 2" id="KW-0238">DNA-binding</keyword>
<gene>
    <name evidence="4" type="ORF">I6H42_02465</name>
</gene>
<sequence length="268" mass="28802">MQDISTTLKGRIGSDPLMKHVKGNTCVTTFRLAITRWRFRSEAQPGSASYVEDGAYWYTIETWDTLAENVFRSCRKGDPVVVVARPVPNGWIDAGGQIRSSIVFRASAVGHDLARGTAQFSKNQVHGLAEQPAAGSQGDPFSTRPGRGTQDRDDTSGTQAGAPFPAGEDCGEEEKPRPLREANLATHGVEGTAEHAEASAWNPEHGLAWDPRKEPDECGPHEPTQGESGANSHEVPEVCEAGEDDASDRGPENGMRFDYAATSASQVV</sequence>
<dbReference type="Pfam" id="PF00436">
    <property type="entry name" value="SSB"/>
    <property type="match status" value="1"/>
</dbReference>
<feature type="compositionally biased region" description="Basic and acidic residues" evidence="3">
    <location>
        <begin position="210"/>
        <end position="220"/>
    </location>
</feature>
<proteinExistence type="predicted"/>
<dbReference type="InterPro" id="IPR012340">
    <property type="entry name" value="NA-bd_OB-fold"/>
</dbReference>
<dbReference type="SUPFAM" id="SSF50249">
    <property type="entry name" value="Nucleic acid-binding proteins"/>
    <property type="match status" value="1"/>
</dbReference>
<feature type="region of interest" description="Disordered" evidence="3">
    <location>
        <begin position="189"/>
        <end position="268"/>
    </location>
</feature>
<dbReference type="InterPro" id="IPR000424">
    <property type="entry name" value="Primosome_PriB/ssb"/>
</dbReference>
<evidence type="ECO:0000256" key="3">
    <source>
        <dbReference type="SAM" id="MobiDB-lite"/>
    </source>
</evidence>
<dbReference type="Gene3D" id="2.40.50.140">
    <property type="entry name" value="Nucleic acid-binding proteins"/>
    <property type="match status" value="1"/>
</dbReference>
<dbReference type="PROSITE" id="PS50935">
    <property type="entry name" value="SSB"/>
    <property type="match status" value="1"/>
</dbReference>
<evidence type="ECO:0000313" key="5">
    <source>
        <dbReference type="Proteomes" id="UP000595220"/>
    </source>
</evidence>
<protein>
    <submittedName>
        <fullName evidence="4">Single-stranded DNA-binding protein</fullName>
    </submittedName>
</protein>
<dbReference type="AlphaFoldDB" id="A0AAP9Y7J9"/>
<evidence type="ECO:0000313" key="4">
    <source>
        <dbReference type="EMBL" id="QQC44293.1"/>
    </source>
</evidence>
<reference evidence="4 5" key="1">
    <citation type="submission" date="2020-12" db="EMBL/GenBank/DDBJ databases">
        <title>FDA dAtabase for Regulatory Grade micrObial Sequences (FDA-ARGOS): Supporting development and validation of Infectious Disease Dx tests.</title>
        <authorList>
            <person name="Sproer C."/>
            <person name="Gronow S."/>
            <person name="Severitt S."/>
            <person name="Schroder I."/>
            <person name="Tallon L."/>
            <person name="Sadzewicz L."/>
            <person name="Zhao X."/>
            <person name="Boylan J."/>
            <person name="Ott S."/>
            <person name="Bowen H."/>
            <person name="Vavikolanu K."/>
            <person name="Mehta A."/>
            <person name="Aluvathingal J."/>
            <person name="Nadendla S."/>
            <person name="Lowell S."/>
            <person name="Myers T."/>
            <person name="Yan Y."/>
            <person name="Sichtig H."/>
        </authorList>
    </citation>
    <scope>NUCLEOTIDE SEQUENCE [LARGE SCALE GENOMIC DNA]</scope>
    <source>
        <strain evidence="4 5">FDAARGOS_985</strain>
    </source>
</reference>
<feature type="region of interest" description="Disordered" evidence="3">
    <location>
        <begin position="129"/>
        <end position="176"/>
    </location>
</feature>
<name>A0AAP9Y7J9_9ACTO</name>
<organism evidence="4 5">
    <name type="scientific">Schaalia meyeri</name>
    <dbReference type="NCBI Taxonomy" id="52773"/>
    <lineage>
        <taxon>Bacteria</taxon>
        <taxon>Bacillati</taxon>
        <taxon>Actinomycetota</taxon>
        <taxon>Actinomycetes</taxon>
        <taxon>Actinomycetales</taxon>
        <taxon>Actinomycetaceae</taxon>
        <taxon>Schaalia</taxon>
    </lineage>
</organism>
<dbReference type="Proteomes" id="UP000595220">
    <property type="component" value="Chromosome"/>
</dbReference>
<dbReference type="GO" id="GO:0003697">
    <property type="term" value="F:single-stranded DNA binding"/>
    <property type="evidence" value="ECO:0007669"/>
    <property type="project" value="InterPro"/>
</dbReference>
<evidence type="ECO:0000256" key="1">
    <source>
        <dbReference type="ARBA" id="ARBA00023125"/>
    </source>
</evidence>